<feature type="region of interest" description="Disordered" evidence="1">
    <location>
        <begin position="1"/>
        <end position="31"/>
    </location>
</feature>
<comment type="caution">
    <text evidence="2">The sequence shown here is derived from an EMBL/GenBank/DDBJ whole genome shotgun (WGS) entry which is preliminary data.</text>
</comment>
<dbReference type="Proteomes" id="UP000236370">
    <property type="component" value="Unassembled WGS sequence"/>
</dbReference>
<dbReference type="EMBL" id="NBAG03000399">
    <property type="protein sequence ID" value="PNI29035.1"/>
    <property type="molecule type" value="Genomic_DNA"/>
</dbReference>
<organism evidence="2 3">
    <name type="scientific">Pan troglodytes</name>
    <name type="common">Chimpanzee</name>
    <dbReference type="NCBI Taxonomy" id="9598"/>
    <lineage>
        <taxon>Eukaryota</taxon>
        <taxon>Metazoa</taxon>
        <taxon>Chordata</taxon>
        <taxon>Craniata</taxon>
        <taxon>Vertebrata</taxon>
        <taxon>Euteleostomi</taxon>
        <taxon>Mammalia</taxon>
        <taxon>Eutheria</taxon>
        <taxon>Euarchontoglires</taxon>
        <taxon>Primates</taxon>
        <taxon>Haplorrhini</taxon>
        <taxon>Catarrhini</taxon>
        <taxon>Hominidae</taxon>
        <taxon>Pan</taxon>
    </lineage>
</organism>
<dbReference type="AlphaFoldDB" id="A0A2J8K1Y1"/>
<gene>
    <name evidence="2" type="ORF">CK820_G0042286</name>
</gene>
<evidence type="ECO:0000313" key="2">
    <source>
        <dbReference type="EMBL" id="PNI29035.1"/>
    </source>
</evidence>
<name>A0A2J8K1Y1_PANTR</name>
<protein>
    <submittedName>
        <fullName evidence="2">CARD8 isoform 13</fullName>
    </submittedName>
</protein>
<feature type="non-terminal residue" evidence="2">
    <location>
        <position position="147"/>
    </location>
</feature>
<evidence type="ECO:0000313" key="3">
    <source>
        <dbReference type="Proteomes" id="UP000236370"/>
    </source>
</evidence>
<evidence type="ECO:0000256" key="1">
    <source>
        <dbReference type="SAM" id="MobiDB-lite"/>
    </source>
</evidence>
<accession>A0A2J8K1Y1</accession>
<proteinExistence type="predicted"/>
<sequence>MEKKEFPEKSSSSEEELPRPHSGSSRNTDASKLIRLQGPRKLLVDNSIRELQYTKTGIFLQAEACVTNDTVYRELPRVSEIRCDISHFFQDDDETEAEPLLFRAVPECQLSGGDIPSLDPPSLRELSVMMGVFRSLLHSVIAVSDML</sequence>
<feature type="compositionally biased region" description="Basic and acidic residues" evidence="1">
    <location>
        <begin position="1"/>
        <end position="19"/>
    </location>
</feature>
<reference evidence="2 3" key="1">
    <citation type="submission" date="2017-12" db="EMBL/GenBank/DDBJ databases">
        <title>High-resolution comparative analysis of great ape genomes.</title>
        <authorList>
            <person name="Pollen A."/>
            <person name="Hastie A."/>
            <person name="Hormozdiari F."/>
            <person name="Dougherty M."/>
            <person name="Liu R."/>
            <person name="Chaisson M."/>
            <person name="Hoppe E."/>
            <person name="Hill C."/>
            <person name="Pang A."/>
            <person name="Hillier L."/>
            <person name="Baker C."/>
            <person name="Armstrong J."/>
            <person name="Shendure J."/>
            <person name="Paten B."/>
            <person name="Wilson R."/>
            <person name="Chao H."/>
            <person name="Schneider V."/>
            <person name="Ventura M."/>
            <person name="Kronenberg Z."/>
            <person name="Murali S."/>
            <person name="Gordon D."/>
            <person name="Cantsilieris S."/>
            <person name="Munson K."/>
            <person name="Nelson B."/>
            <person name="Raja A."/>
            <person name="Underwood J."/>
            <person name="Diekhans M."/>
            <person name="Fiddes I."/>
            <person name="Haussler D."/>
            <person name="Eichler E."/>
        </authorList>
    </citation>
    <scope>NUCLEOTIDE SEQUENCE [LARGE SCALE GENOMIC DNA]</scope>
    <source>
        <strain evidence="2">Yerkes chimp pedigree #C0471</strain>
    </source>
</reference>